<reference evidence="1 2" key="1">
    <citation type="submission" date="2018-07" db="EMBL/GenBank/DDBJ databases">
        <title>Genomic Encyclopedia of Type Strains, Phase IV (KMG-IV): sequencing the most valuable type-strain genomes for metagenomic binning, comparative biology and taxonomic classification.</title>
        <authorList>
            <person name="Goeker M."/>
        </authorList>
    </citation>
    <scope>NUCLEOTIDE SEQUENCE [LARGE SCALE GENOMIC DNA]</scope>
    <source>
        <strain evidence="1 2">DSM 16500</strain>
    </source>
</reference>
<dbReference type="EMBL" id="QQAX01000038">
    <property type="protein sequence ID" value="RDI37561.1"/>
    <property type="molecule type" value="Genomic_DNA"/>
</dbReference>
<keyword evidence="2" id="KW-1185">Reference proteome</keyword>
<dbReference type="OrthoDB" id="5639113at2"/>
<evidence type="ECO:0000313" key="1">
    <source>
        <dbReference type="EMBL" id="RDI37561.1"/>
    </source>
</evidence>
<accession>A0A370G110</accession>
<gene>
    <name evidence="1" type="ORF">C8D86_1381</name>
</gene>
<name>A0A370G110_9COXI</name>
<sequence>MNTYTAKLCCGKKAVETKSGDDAEELFIWMLGQASGPVDVDGIHGEVIENKTGKVVRQFKKAPPE</sequence>
<protein>
    <submittedName>
        <fullName evidence="1">Uncharacterized protein</fullName>
    </submittedName>
</protein>
<proteinExistence type="predicted"/>
<organism evidence="1 2">
    <name type="scientific">Aquicella lusitana</name>
    <dbReference type="NCBI Taxonomy" id="254246"/>
    <lineage>
        <taxon>Bacteria</taxon>
        <taxon>Pseudomonadati</taxon>
        <taxon>Pseudomonadota</taxon>
        <taxon>Gammaproteobacteria</taxon>
        <taxon>Legionellales</taxon>
        <taxon>Coxiellaceae</taxon>
        <taxon>Aquicella</taxon>
    </lineage>
</organism>
<dbReference type="RefSeq" id="WP_114835423.1">
    <property type="nucleotide sequence ID" value="NZ_LR699117.1"/>
</dbReference>
<comment type="caution">
    <text evidence="1">The sequence shown here is derived from an EMBL/GenBank/DDBJ whole genome shotgun (WGS) entry which is preliminary data.</text>
</comment>
<dbReference type="AlphaFoldDB" id="A0A370G110"/>
<dbReference type="Proteomes" id="UP000254720">
    <property type="component" value="Unassembled WGS sequence"/>
</dbReference>
<evidence type="ECO:0000313" key="2">
    <source>
        <dbReference type="Proteomes" id="UP000254720"/>
    </source>
</evidence>